<keyword evidence="2" id="KW-1185">Reference proteome</keyword>
<dbReference type="Proteomes" id="UP001617511">
    <property type="component" value="Unassembled WGS sequence"/>
</dbReference>
<evidence type="ECO:0000313" key="2">
    <source>
        <dbReference type="Proteomes" id="UP001617511"/>
    </source>
</evidence>
<evidence type="ECO:0000313" key="1">
    <source>
        <dbReference type="EMBL" id="MFJ4083897.1"/>
    </source>
</evidence>
<name>A0ABW8FP95_9ACTN</name>
<organism evidence="1 2">
    <name type="scientific">Streptomyces iakyrus</name>
    <dbReference type="NCBI Taxonomy" id="68219"/>
    <lineage>
        <taxon>Bacteria</taxon>
        <taxon>Bacillati</taxon>
        <taxon>Actinomycetota</taxon>
        <taxon>Actinomycetes</taxon>
        <taxon>Kitasatosporales</taxon>
        <taxon>Streptomycetaceae</taxon>
        <taxon>Streptomyces</taxon>
    </lineage>
</organism>
<dbReference type="RefSeq" id="WP_402075467.1">
    <property type="nucleotide sequence ID" value="NZ_JBIVGG010000016.1"/>
</dbReference>
<proteinExistence type="predicted"/>
<sequence>MMKFTAIHDRHGNIETLVAGDENSRAPRPELKAGQHCTEIVSADVPDAPDSGMKEKDIFDRLRGMLDNYRVDTEGAAARFVRRS</sequence>
<comment type="caution">
    <text evidence="1">The sequence shown here is derived from an EMBL/GenBank/DDBJ whole genome shotgun (WGS) entry which is preliminary data.</text>
</comment>
<gene>
    <name evidence="1" type="ORF">ACIP2Z_33730</name>
</gene>
<reference evidence="1 2" key="1">
    <citation type="submission" date="2024-10" db="EMBL/GenBank/DDBJ databases">
        <title>The Natural Products Discovery Center: Release of the First 8490 Sequenced Strains for Exploring Actinobacteria Biosynthetic Diversity.</title>
        <authorList>
            <person name="Kalkreuter E."/>
            <person name="Kautsar S.A."/>
            <person name="Yang D."/>
            <person name="Bader C.D."/>
            <person name="Teijaro C.N."/>
            <person name="Fluegel L."/>
            <person name="Davis C.M."/>
            <person name="Simpson J.R."/>
            <person name="Lauterbach L."/>
            <person name="Steele A.D."/>
            <person name="Gui C."/>
            <person name="Meng S."/>
            <person name="Li G."/>
            <person name="Viehrig K."/>
            <person name="Ye F."/>
            <person name="Su P."/>
            <person name="Kiefer A.F."/>
            <person name="Nichols A."/>
            <person name="Cepeda A.J."/>
            <person name="Yan W."/>
            <person name="Fan B."/>
            <person name="Jiang Y."/>
            <person name="Adhikari A."/>
            <person name="Zheng C.-J."/>
            <person name="Schuster L."/>
            <person name="Cowan T.M."/>
            <person name="Smanski M.J."/>
            <person name="Chevrette M.G."/>
            <person name="De Carvalho L.P.S."/>
            <person name="Shen B."/>
        </authorList>
    </citation>
    <scope>NUCLEOTIDE SEQUENCE [LARGE SCALE GENOMIC DNA]</scope>
    <source>
        <strain evidence="1 2">NPDC089932</strain>
    </source>
</reference>
<dbReference type="EMBL" id="JBIVGG010000016">
    <property type="protein sequence ID" value="MFJ4083897.1"/>
    <property type="molecule type" value="Genomic_DNA"/>
</dbReference>
<protein>
    <submittedName>
        <fullName evidence="1">Uncharacterized protein</fullName>
    </submittedName>
</protein>
<accession>A0ABW8FP95</accession>